<dbReference type="SUPFAM" id="SSF48403">
    <property type="entry name" value="Ankyrin repeat"/>
    <property type="match status" value="1"/>
</dbReference>
<dbReference type="EMBL" id="VFOQ01000001">
    <property type="protein sequence ID" value="TQL58803.1"/>
    <property type="molecule type" value="Genomic_DNA"/>
</dbReference>
<organism evidence="4 5">
    <name type="scientific">Oryzihumus leptocrescens</name>
    <dbReference type="NCBI Taxonomy" id="297536"/>
    <lineage>
        <taxon>Bacteria</taxon>
        <taxon>Bacillati</taxon>
        <taxon>Actinomycetota</taxon>
        <taxon>Actinomycetes</taxon>
        <taxon>Micrococcales</taxon>
        <taxon>Intrasporangiaceae</taxon>
        <taxon>Oryzihumus</taxon>
    </lineage>
</organism>
<comment type="caution">
    <text evidence="4">The sequence shown here is derived from an EMBL/GenBank/DDBJ whole genome shotgun (WGS) entry which is preliminary data.</text>
</comment>
<dbReference type="SMART" id="SM00248">
    <property type="entry name" value="ANK"/>
    <property type="match status" value="2"/>
</dbReference>
<keyword evidence="5" id="KW-1185">Reference proteome</keyword>
<accession>A0A542ZEN3</accession>
<reference evidence="4 5" key="1">
    <citation type="submission" date="2019-06" db="EMBL/GenBank/DDBJ databases">
        <title>Sequencing the genomes of 1000 actinobacteria strains.</title>
        <authorList>
            <person name="Klenk H.-P."/>
        </authorList>
    </citation>
    <scope>NUCLEOTIDE SEQUENCE [LARGE SCALE GENOMIC DNA]</scope>
    <source>
        <strain evidence="4 5">DSM 18082</strain>
    </source>
</reference>
<dbReference type="Proteomes" id="UP000319514">
    <property type="component" value="Unassembled WGS sequence"/>
</dbReference>
<evidence type="ECO:0000256" key="1">
    <source>
        <dbReference type="ARBA" id="ARBA00022737"/>
    </source>
</evidence>
<dbReference type="AlphaFoldDB" id="A0A542ZEN3"/>
<dbReference type="RefSeq" id="WP_185745977.1">
    <property type="nucleotide sequence ID" value="NZ_VFOQ01000001.1"/>
</dbReference>
<dbReference type="InterPro" id="IPR036770">
    <property type="entry name" value="Ankyrin_rpt-contain_sf"/>
</dbReference>
<name>A0A542ZEN3_9MICO</name>
<dbReference type="Gene3D" id="1.25.40.20">
    <property type="entry name" value="Ankyrin repeat-containing domain"/>
    <property type="match status" value="1"/>
</dbReference>
<proteinExistence type="predicted"/>
<sequence>MPGKAHLRLGDMIHAALACDVGAVRRLLDEGLAPDLANAQGFTALHFAAQARCPAVISLLLHAGAHVDSRDNWGNTPLSRAIFYARGESAAVAVLLAAGADPDAPNDVGVTPRELAERLGDTNLVALFTDGTAR</sequence>
<feature type="repeat" description="ANK" evidence="3">
    <location>
        <begin position="73"/>
        <end position="107"/>
    </location>
</feature>
<keyword evidence="2 3" id="KW-0040">ANK repeat</keyword>
<dbReference type="PANTHER" id="PTHR24171:SF9">
    <property type="entry name" value="ANKYRIN REPEAT DOMAIN-CONTAINING PROTEIN 39"/>
    <property type="match status" value="1"/>
</dbReference>
<dbReference type="PROSITE" id="PS50088">
    <property type="entry name" value="ANK_REPEAT"/>
    <property type="match status" value="2"/>
</dbReference>
<evidence type="ECO:0000313" key="5">
    <source>
        <dbReference type="Proteomes" id="UP000319514"/>
    </source>
</evidence>
<evidence type="ECO:0000256" key="2">
    <source>
        <dbReference type="ARBA" id="ARBA00023043"/>
    </source>
</evidence>
<evidence type="ECO:0000256" key="3">
    <source>
        <dbReference type="PROSITE-ProRule" id="PRU00023"/>
    </source>
</evidence>
<protein>
    <submittedName>
        <fullName evidence="4">Ankyrin repeat protein</fullName>
    </submittedName>
</protein>
<dbReference type="Pfam" id="PF12796">
    <property type="entry name" value="Ank_2"/>
    <property type="match status" value="1"/>
</dbReference>
<evidence type="ECO:0000313" key="4">
    <source>
        <dbReference type="EMBL" id="TQL58803.1"/>
    </source>
</evidence>
<dbReference type="PANTHER" id="PTHR24171">
    <property type="entry name" value="ANKYRIN REPEAT DOMAIN-CONTAINING PROTEIN 39-RELATED"/>
    <property type="match status" value="1"/>
</dbReference>
<dbReference type="InterPro" id="IPR002110">
    <property type="entry name" value="Ankyrin_rpt"/>
</dbReference>
<keyword evidence="1" id="KW-0677">Repeat</keyword>
<feature type="repeat" description="ANK" evidence="3">
    <location>
        <begin position="40"/>
        <end position="72"/>
    </location>
</feature>
<gene>
    <name evidence="4" type="ORF">FB474_0142</name>
</gene>
<dbReference type="PROSITE" id="PS50297">
    <property type="entry name" value="ANK_REP_REGION"/>
    <property type="match status" value="1"/>
</dbReference>